<evidence type="ECO:0000313" key="1">
    <source>
        <dbReference type="EMBL" id="PIC12445.1"/>
    </source>
</evidence>
<gene>
    <name evidence="1" type="ORF">B9Z55_028454</name>
</gene>
<dbReference type="Proteomes" id="UP000230233">
    <property type="component" value="Unassembled WGS sequence"/>
</dbReference>
<dbReference type="EMBL" id="PDUG01000023">
    <property type="protein sequence ID" value="PIC12445.1"/>
    <property type="molecule type" value="Genomic_DNA"/>
</dbReference>
<dbReference type="AlphaFoldDB" id="A0A2G5SBJ7"/>
<dbReference type="OrthoDB" id="5875795at2759"/>
<sequence length="191" mass="22331">MPSQLHARSVKSGCVKSGTTRHHVQYINGRAKEKESKLWAEIREIDKQRNPRPGKVSRSDKCIFLIFLKFRRPIEGLSQLRVRFWKGDTPIRPFTEELLWNDGNVSGTAAQIFEMVYPNSSRILAGHIPWKDGNFSAPANHCYLIEQTHQDKLRMYRGVPEEVKKRKKFKEYWRMFKKYCGLSTTTGSMRV</sequence>
<protein>
    <submittedName>
        <fullName evidence="1">Uncharacterized protein</fullName>
    </submittedName>
</protein>
<proteinExistence type="predicted"/>
<keyword evidence="2" id="KW-1185">Reference proteome</keyword>
<reference evidence="2" key="1">
    <citation type="submission" date="2017-10" db="EMBL/GenBank/DDBJ databases">
        <title>Rapid genome shrinkage in a self-fertile nematode reveals novel sperm competition proteins.</title>
        <authorList>
            <person name="Yin D."/>
            <person name="Schwarz E.M."/>
            <person name="Thomas C.G."/>
            <person name="Felde R.L."/>
            <person name="Korf I.F."/>
            <person name="Cutter A.D."/>
            <person name="Schartner C.M."/>
            <person name="Ralston E.J."/>
            <person name="Meyer B.J."/>
            <person name="Haag E.S."/>
        </authorList>
    </citation>
    <scope>NUCLEOTIDE SEQUENCE [LARGE SCALE GENOMIC DNA]</scope>
    <source>
        <strain evidence="2">JU1422</strain>
    </source>
</reference>
<comment type="caution">
    <text evidence="1">The sequence shown here is derived from an EMBL/GenBank/DDBJ whole genome shotgun (WGS) entry which is preliminary data.</text>
</comment>
<organism evidence="1 2">
    <name type="scientific">Caenorhabditis nigoni</name>
    <dbReference type="NCBI Taxonomy" id="1611254"/>
    <lineage>
        <taxon>Eukaryota</taxon>
        <taxon>Metazoa</taxon>
        <taxon>Ecdysozoa</taxon>
        <taxon>Nematoda</taxon>
        <taxon>Chromadorea</taxon>
        <taxon>Rhabditida</taxon>
        <taxon>Rhabditina</taxon>
        <taxon>Rhabditomorpha</taxon>
        <taxon>Rhabditoidea</taxon>
        <taxon>Rhabditidae</taxon>
        <taxon>Peloderinae</taxon>
        <taxon>Caenorhabditis</taxon>
    </lineage>
</organism>
<name>A0A2G5SBJ7_9PELO</name>
<accession>A0A2G5SBJ7</accession>
<dbReference type="STRING" id="1611254.A0A2G5SBJ7"/>
<evidence type="ECO:0000313" key="2">
    <source>
        <dbReference type="Proteomes" id="UP000230233"/>
    </source>
</evidence>